<gene>
    <name evidence="2" type="ORF">C2S_8168</name>
</gene>
<accession>A0A5Q3DN06</accession>
<protein>
    <submittedName>
        <fullName evidence="2">Uncharacterized protein</fullName>
    </submittedName>
</protein>
<proteinExistence type="predicted"/>
<feature type="region of interest" description="Disordered" evidence="1">
    <location>
        <begin position="1"/>
        <end position="25"/>
    </location>
</feature>
<evidence type="ECO:0000313" key="3">
    <source>
        <dbReference type="Proteomes" id="UP000760494"/>
    </source>
</evidence>
<dbReference type="Proteomes" id="UP000760494">
    <property type="component" value="Unassembled WGS sequence"/>
</dbReference>
<comment type="caution">
    <text evidence="2">The sequence shown here is derived from an EMBL/GenBank/DDBJ whole genome shotgun (WGS) entry which is preliminary data.</text>
</comment>
<sequence>MADVNTIAAHPEDYRDQSATAEENRGEPIMTELLDLTAQFAKLSTTSANLTRCISEPPKAHDRGARRGVAEPEKGFWAVLKMISQQ</sequence>
<evidence type="ECO:0000313" key="2">
    <source>
        <dbReference type="EMBL" id="VTT70893.1"/>
    </source>
</evidence>
<organism evidence="2 3">
    <name type="scientific">Fusarium fujikuroi</name>
    <name type="common">Bakanae and foot rot disease fungus</name>
    <name type="synonym">Gibberella fujikuroi</name>
    <dbReference type="NCBI Taxonomy" id="5127"/>
    <lineage>
        <taxon>Eukaryota</taxon>
        <taxon>Fungi</taxon>
        <taxon>Dikarya</taxon>
        <taxon>Ascomycota</taxon>
        <taxon>Pezizomycotina</taxon>
        <taxon>Sordariomycetes</taxon>
        <taxon>Hypocreomycetidae</taxon>
        <taxon>Hypocreales</taxon>
        <taxon>Nectriaceae</taxon>
        <taxon>Fusarium</taxon>
        <taxon>Fusarium fujikuroi species complex</taxon>
    </lineage>
</organism>
<reference evidence="2" key="1">
    <citation type="submission" date="2019-05" db="EMBL/GenBank/DDBJ databases">
        <authorList>
            <person name="Piombo E."/>
        </authorList>
    </citation>
    <scope>NUCLEOTIDE SEQUENCE</scope>
    <source>
        <strain evidence="2">C2S</strain>
    </source>
</reference>
<dbReference type="AlphaFoldDB" id="A0A5Q3DN06"/>
<name>A0A5Q3DN06_FUSFU</name>
<feature type="compositionally biased region" description="Basic and acidic residues" evidence="1">
    <location>
        <begin position="10"/>
        <end position="25"/>
    </location>
</feature>
<evidence type="ECO:0000256" key="1">
    <source>
        <dbReference type="SAM" id="MobiDB-lite"/>
    </source>
</evidence>
<dbReference type="EMBL" id="CABFJX010000312">
    <property type="protein sequence ID" value="VTT70893.1"/>
    <property type="molecule type" value="Genomic_DNA"/>
</dbReference>